<proteinExistence type="predicted"/>
<organism evidence="1 2">
    <name type="scientific">Methanobrevibacter olleyae</name>
    <dbReference type="NCBI Taxonomy" id="294671"/>
    <lineage>
        <taxon>Archaea</taxon>
        <taxon>Methanobacteriati</taxon>
        <taxon>Methanobacteriota</taxon>
        <taxon>Methanomada group</taxon>
        <taxon>Methanobacteria</taxon>
        <taxon>Methanobacteriales</taxon>
        <taxon>Methanobacteriaceae</taxon>
        <taxon>Methanobrevibacter</taxon>
    </lineage>
</organism>
<dbReference type="AlphaFoldDB" id="A0A1I4GKA7"/>
<evidence type="ECO:0000313" key="2">
    <source>
        <dbReference type="Proteomes" id="UP000183442"/>
    </source>
</evidence>
<sequence>MILMYSRFRRKNNDLIVKKPSEDVIKAHNEAEIIIKENNIDRFLLNIFLDKKGINRFNTRPSLINEFLSSNWFLNLDLKCLLQINNESKRVHTNVYLKSKELIFKEAINKIDDIIVNFDSITDCSIDDKKCLLICGDSSYKVMFSNKNLAKLFFDYLSKNIE</sequence>
<accession>A0A1I4GKA7</accession>
<protein>
    <submittedName>
        <fullName evidence="1">Uncharacterized protein</fullName>
    </submittedName>
</protein>
<gene>
    <name evidence="1" type="ORF">SAMN02910297_00529</name>
</gene>
<name>A0A1I4GKA7_METOL</name>
<reference evidence="2" key="1">
    <citation type="submission" date="2016-10" db="EMBL/GenBank/DDBJ databases">
        <authorList>
            <person name="Varghese N."/>
        </authorList>
    </citation>
    <scope>NUCLEOTIDE SEQUENCE [LARGE SCALE GENOMIC DNA]</scope>
    <source>
        <strain evidence="2">DSM 16632</strain>
    </source>
</reference>
<evidence type="ECO:0000313" key="1">
    <source>
        <dbReference type="EMBL" id="SFL30415.1"/>
    </source>
</evidence>
<dbReference type="Proteomes" id="UP000183442">
    <property type="component" value="Unassembled WGS sequence"/>
</dbReference>
<dbReference type="EMBL" id="FOTL01000005">
    <property type="protein sequence ID" value="SFL30415.1"/>
    <property type="molecule type" value="Genomic_DNA"/>
</dbReference>